<dbReference type="PANTHER" id="PTHR23419:SF8">
    <property type="entry name" value="FI09726P"/>
    <property type="match status" value="1"/>
</dbReference>
<dbReference type="PANTHER" id="PTHR23419">
    <property type="entry name" value="DIVALENT CATION TOLERANCE CUTA-RELATED"/>
    <property type="match status" value="1"/>
</dbReference>
<dbReference type="InterPro" id="IPR015867">
    <property type="entry name" value="N-reg_PII/ATP_PRibTrfase_C"/>
</dbReference>
<dbReference type="InterPro" id="IPR011322">
    <property type="entry name" value="N-reg_PII-like_a/b"/>
</dbReference>
<comment type="similarity">
    <text evidence="1">Belongs to the CutA family.</text>
</comment>
<comment type="caution">
    <text evidence="2">The sequence shown here is derived from an EMBL/GenBank/DDBJ whole genome shotgun (WGS) entry which is preliminary data.</text>
</comment>
<dbReference type="Gene3D" id="3.30.70.120">
    <property type="match status" value="1"/>
</dbReference>
<organism evidence="2">
    <name type="scientific">Desulfacinum infernum</name>
    <dbReference type="NCBI Taxonomy" id="35837"/>
    <lineage>
        <taxon>Bacteria</taxon>
        <taxon>Pseudomonadati</taxon>
        <taxon>Thermodesulfobacteriota</taxon>
        <taxon>Syntrophobacteria</taxon>
        <taxon>Syntrophobacterales</taxon>
        <taxon>Syntrophobacteraceae</taxon>
        <taxon>Desulfacinum</taxon>
    </lineage>
</organism>
<accession>A0A832A6X6</accession>
<dbReference type="Pfam" id="PF03091">
    <property type="entry name" value="CutA1"/>
    <property type="match status" value="1"/>
</dbReference>
<gene>
    <name evidence="2" type="ORF">ENS06_10935</name>
</gene>
<proteinExistence type="inferred from homology"/>
<sequence length="110" mass="12254">MASDVLITFITVGNPDQAYRIAKAVVEENLAACVNIIPAVRSLYRWKGEICDDSECLLLVKTTSHVFPLLEARVKALHSYEVPEIIAVPVACGFRPYLDWVAENTHTQKP</sequence>
<dbReference type="InterPro" id="IPR004323">
    <property type="entry name" value="Ion_tolerance_CutA"/>
</dbReference>
<evidence type="ECO:0000256" key="1">
    <source>
        <dbReference type="ARBA" id="ARBA00010169"/>
    </source>
</evidence>
<dbReference type="GO" id="GO:0010038">
    <property type="term" value="P:response to metal ion"/>
    <property type="evidence" value="ECO:0007669"/>
    <property type="project" value="InterPro"/>
</dbReference>
<name>A0A832A6X6_9BACT</name>
<dbReference type="EMBL" id="DSTK01000034">
    <property type="protein sequence ID" value="HFK97819.1"/>
    <property type="molecule type" value="Genomic_DNA"/>
</dbReference>
<protein>
    <submittedName>
        <fullName evidence="2">Divalent-cation tolerance protein CutA</fullName>
    </submittedName>
</protein>
<evidence type="ECO:0000313" key="2">
    <source>
        <dbReference type="EMBL" id="HFK97819.1"/>
    </source>
</evidence>
<dbReference type="GO" id="GO:0005507">
    <property type="term" value="F:copper ion binding"/>
    <property type="evidence" value="ECO:0007669"/>
    <property type="project" value="TreeGrafter"/>
</dbReference>
<dbReference type="AlphaFoldDB" id="A0A832A6X6"/>
<reference evidence="2" key="1">
    <citation type="journal article" date="2020" name="mSystems">
        <title>Genome- and Community-Level Interaction Insights into Carbon Utilization and Element Cycling Functions of Hydrothermarchaeota in Hydrothermal Sediment.</title>
        <authorList>
            <person name="Zhou Z."/>
            <person name="Liu Y."/>
            <person name="Xu W."/>
            <person name="Pan J."/>
            <person name="Luo Z.H."/>
            <person name="Li M."/>
        </authorList>
    </citation>
    <scope>NUCLEOTIDE SEQUENCE [LARGE SCALE GENOMIC DNA]</scope>
    <source>
        <strain evidence="2">SpSt-456</strain>
    </source>
</reference>
<dbReference type="SUPFAM" id="SSF54913">
    <property type="entry name" value="GlnB-like"/>
    <property type="match status" value="1"/>
</dbReference>